<feature type="transmembrane region" description="Helical" evidence="2">
    <location>
        <begin position="35"/>
        <end position="60"/>
    </location>
</feature>
<feature type="transmembrane region" description="Helical" evidence="2">
    <location>
        <begin position="66"/>
        <end position="88"/>
    </location>
</feature>
<reference evidence="3" key="1">
    <citation type="submission" date="2020-09" db="EMBL/GenBank/DDBJ databases">
        <title>Secondary metabolite and genome analysis of marine Streptomyces chumphonensis KK1-2T.</title>
        <authorList>
            <person name="Phongsopitanun W."/>
            <person name="Kanchanasin P."/>
            <person name="Pittayakhajonwut P."/>
            <person name="Suwanborirux K."/>
            <person name="Tanasupawat S."/>
        </authorList>
    </citation>
    <scope>NUCLEOTIDE SEQUENCE</scope>
    <source>
        <strain evidence="3">KK1-2</strain>
    </source>
</reference>
<feature type="transmembrane region" description="Helical" evidence="2">
    <location>
        <begin position="123"/>
        <end position="142"/>
    </location>
</feature>
<name>A0A927F3P2_9ACTN</name>
<gene>
    <name evidence="3" type="ORF">IF129_19475</name>
</gene>
<accession>A0A927F3P2</accession>
<dbReference type="EMBL" id="JACXYU010000011">
    <property type="protein sequence ID" value="MBD3933726.1"/>
    <property type="molecule type" value="Genomic_DNA"/>
</dbReference>
<evidence type="ECO:0000256" key="1">
    <source>
        <dbReference type="SAM" id="MobiDB-lite"/>
    </source>
</evidence>
<evidence type="ECO:0000313" key="4">
    <source>
        <dbReference type="Proteomes" id="UP000632289"/>
    </source>
</evidence>
<keyword evidence="2" id="KW-1133">Transmembrane helix</keyword>
<feature type="region of interest" description="Disordered" evidence="1">
    <location>
        <begin position="1"/>
        <end position="26"/>
    </location>
</feature>
<proteinExistence type="predicted"/>
<keyword evidence="2" id="KW-0472">Membrane</keyword>
<dbReference type="AlphaFoldDB" id="A0A927F3P2"/>
<evidence type="ECO:0000313" key="3">
    <source>
        <dbReference type="EMBL" id="MBD3933726.1"/>
    </source>
</evidence>
<keyword evidence="2" id="KW-0812">Transmembrane</keyword>
<protein>
    <recommendedName>
        <fullName evidence="5">Integral membrane protein</fullName>
    </recommendedName>
</protein>
<dbReference type="RefSeq" id="WP_191211012.1">
    <property type="nucleotide sequence ID" value="NZ_BAABKL010000033.1"/>
</dbReference>
<comment type="caution">
    <text evidence="3">The sequence shown here is derived from an EMBL/GenBank/DDBJ whole genome shotgun (WGS) entry which is preliminary data.</text>
</comment>
<organism evidence="3 4">
    <name type="scientific">Streptomyces chumphonensis</name>
    <dbReference type="NCBI Taxonomy" id="1214925"/>
    <lineage>
        <taxon>Bacteria</taxon>
        <taxon>Bacillati</taxon>
        <taxon>Actinomycetota</taxon>
        <taxon>Actinomycetes</taxon>
        <taxon>Kitasatosporales</taxon>
        <taxon>Streptomycetaceae</taxon>
        <taxon>Streptomyces</taxon>
    </lineage>
</organism>
<sequence length="158" mass="15588">MSTADKRQTPAGGPAPGRGGASGQEAAERPTRLSVAAALVALEGLAVLGVGIAMLVLPLIGDRTDGLLQALTGAVTVLALAVLPLATARGLWLLRRWSRGPAVFTQLIALPVGWQMASSSGLWVPAGLAVAATAVAGLVCLFHSRAAAALGVGAAPGG</sequence>
<feature type="transmembrane region" description="Helical" evidence="2">
    <location>
        <begin position="100"/>
        <end position="117"/>
    </location>
</feature>
<evidence type="ECO:0000256" key="2">
    <source>
        <dbReference type="SAM" id="Phobius"/>
    </source>
</evidence>
<dbReference type="Proteomes" id="UP000632289">
    <property type="component" value="Unassembled WGS sequence"/>
</dbReference>
<keyword evidence="4" id="KW-1185">Reference proteome</keyword>
<evidence type="ECO:0008006" key="5">
    <source>
        <dbReference type="Google" id="ProtNLM"/>
    </source>
</evidence>